<accession>A0A8J7K125</accession>
<comment type="subcellular location">
    <subcellularLocation>
        <location evidence="1">Cell envelope</location>
    </subcellularLocation>
</comment>
<reference evidence="9 10" key="1">
    <citation type="submission" date="2020-10" db="EMBL/GenBank/DDBJ databases">
        <title>The genome sequence of Chitinilyticum litopenaei 4Y14.</title>
        <authorList>
            <person name="Liu Y."/>
        </authorList>
    </citation>
    <scope>NUCLEOTIDE SEQUENCE [LARGE SCALE GENOMIC DNA]</scope>
    <source>
        <strain evidence="9 10">4Y14</strain>
    </source>
</reference>
<dbReference type="InterPro" id="IPR058624">
    <property type="entry name" value="MdtA-like_HH"/>
</dbReference>
<feature type="domain" description="Multidrug resistance protein MdtA-like C-terminal permuted SH3" evidence="8">
    <location>
        <begin position="306"/>
        <end position="368"/>
    </location>
</feature>
<evidence type="ECO:0000313" key="10">
    <source>
        <dbReference type="Proteomes" id="UP000604481"/>
    </source>
</evidence>
<dbReference type="PANTHER" id="PTHR30158:SF3">
    <property type="entry name" value="MULTIDRUG EFFLUX PUMP SUBUNIT ACRA-RELATED"/>
    <property type="match status" value="1"/>
</dbReference>
<dbReference type="Gene3D" id="2.40.50.100">
    <property type="match status" value="1"/>
</dbReference>
<dbReference type="SUPFAM" id="SSF111369">
    <property type="entry name" value="HlyD-like secretion proteins"/>
    <property type="match status" value="1"/>
</dbReference>
<evidence type="ECO:0000259" key="5">
    <source>
        <dbReference type="Pfam" id="PF25876"/>
    </source>
</evidence>
<proteinExistence type="inferred from homology"/>
<feature type="domain" description="Multidrug resistance protein MdtA-like beta-barrel" evidence="7">
    <location>
        <begin position="216"/>
        <end position="301"/>
    </location>
</feature>
<dbReference type="Gene3D" id="2.40.30.170">
    <property type="match status" value="1"/>
</dbReference>
<dbReference type="Pfam" id="PF25967">
    <property type="entry name" value="RND-MFP_C"/>
    <property type="match status" value="1"/>
</dbReference>
<evidence type="ECO:0000256" key="3">
    <source>
        <dbReference type="SAM" id="Coils"/>
    </source>
</evidence>
<feature type="coiled-coil region" evidence="3">
    <location>
        <begin position="110"/>
        <end position="137"/>
    </location>
</feature>
<dbReference type="InterPro" id="IPR058627">
    <property type="entry name" value="MdtA-like_C"/>
</dbReference>
<dbReference type="FunFam" id="1.10.287.470:FF:000002">
    <property type="entry name" value="Efflux RND transporter periplasmic adaptor subunit"/>
    <property type="match status" value="1"/>
</dbReference>
<evidence type="ECO:0000259" key="7">
    <source>
        <dbReference type="Pfam" id="PF25944"/>
    </source>
</evidence>
<dbReference type="InterPro" id="IPR058625">
    <property type="entry name" value="MdtA-like_BSH"/>
</dbReference>
<sequence length="412" mass="42552">MTARKQTMTFKQGILPLALMLALGVTLAGCGGGQGGMPPQGPADVGVVTLSAVSVPIERELPGRATPYRVAEIRPQVGGIVQKRLFAEGGEVKAGELLYQINPEVYQASFDSAKATLAKAEANLMTLKLKAERYKELVSINGVSKQEHDDAQAAWLQAQADVAAAKAALESARINLAYSRITSPIAGVIGKSSVTEGALLAVGQAAPLATVQQLDPIYVDISQSSAELLRLKREFGQQAGKAGIPVQIVLEDGSTHTQPGKLEFTDVTVDAGTGAVSLRVLVPNPKHDLLPGMFVRARLQQAEVKDALLVPQQAVSRTPKGEATVMVVGSGDKAEVRVVEASRTVGNQWLVSKGLAAGDRVIVEGLQKVQPGMPVKPSAANTLPAVPAGVSGASSTASAPSVASAASASAGK</sequence>
<keyword evidence="3" id="KW-0175">Coiled coil</keyword>
<organism evidence="9 10">
    <name type="scientific">Chitinilyticum piscinae</name>
    <dbReference type="NCBI Taxonomy" id="2866724"/>
    <lineage>
        <taxon>Bacteria</taxon>
        <taxon>Pseudomonadati</taxon>
        <taxon>Pseudomonadota</taxon>
        <taxon>Betaproteobacteria</taxon>
        <taxon>Neisseriales</taxon>
        <taxon>Chitinibacteraceae</taxon>
        <taxon>Chitinilyticum</taxon>
    </lineage>
</organism>
<comment type="similarity">
    <text evidence="2">Belongs to the membrane fusion protein (MFP) (TC 8.A.1) family.</text>
</comment>
<evidence type="ECO:0000256" key="4">
    <source>
        <dbReference type="SAM" id="MobiDB-lite"/>
    </source>
</evidence>
<dbReference type="InterPro" id="IPR006143">
    <property type="entry name" value="RND_pump_MFP"/>
</dbReference>
<comment type="caution">
    <text evidence="9">The sequence shown here is derived from an EMBL/GenBank/DDBJ whole genome shotgun (WGS) entry which is preliminary data.</text>
</comment>
<dbReference type="GO" id="GO:0005886">
    <property type="term" value="C:plasma membrane"/>
    <property type="evidence" value="ECO:0007669"/>
    <property type="project" value="UniProtKB-SubCell"/>
</dbReference>
<evidence type="ECO:0000256" key="1">
    <source>
        <dbReference type="ARBA" id="ARBA00004196"/>
    </source>
</evidence>
<gene>
    <name evidence="9" type="ORF">INR99_01520</name>
</gene>
<feature type="domain" description="Multidrug resistance protein MdtA-like alpha-helical hairpin" evidence="5">
    <location>
        <begin position="111"/>
        <end position="179"/>
    </location>
</feature>
<dbReference type="Gene3D" id="2.40.420.20">
    <property type="match status" value="1"/>
</dbReference>
<keyword evidence="10" id="KW-1185">Reference proteome</keyword>
<feature type="domain" description="Multidrug resistance protein MdtA-like barrel-sandwich hybrid" evidence="6">
    <location>
        <begin position="69"/>
        <end position="212"/>
    </location>
</feature>
<dbReference type="Pfam" id="PF25917">
    <property type="entry name" value="BSH_RND"/>
    <property type="match status" value="1"/>
</dbReference>
<dbReference type="PROSITE" id="PS51257">
    <property type="entry name" value="PROKAR_LIPOPROTEIN"/>
    <property type="match status" value="1"/>
</dbReference>
<feature type="region of interest" description="Disordered" evidence="4">
    <location>
        <begin position="388"/>
        <end position="412"/>
    </location>
</feature>
<dbReference type="Proteomes" id="UP000604481">
    <property type="component" value="Unassembled WGS sequence"/>
</dbReference>
<dbReference type="FunFam" id="2.40.420.20:FF:000001">
    <property type="entry name" value="Efflux RND transporter periplasmic adaptor subunit"/>
    <property type="match status" value="1"/>
</dbReference>
<dbReference type="Pfam" id="PF25944">
    <property type="entry name" value="Beta-barrel_RND"/>
    <property type="match status" value="1"/>
</dbReference>
<dbReference type="EMBL" id="JADFUA010000001">
    <property type="protein sequence ID" value="MBE9608017.1"/>
    <property type="molecule type" value="Genomic_DNA"/>
</dbReference>
<dbReference type="AlphaFoldDB" id="A0A8J7K125"/>
<dbReference type="NCBIfam" id="TIGR01730">
    <property type="entry name" value="RND_mfp"/>
    <property type="match status" value="1"/>
</dbReference>
<dbReference type="GO" id="GO:0022857">
    <property type="term" value="F:transmembrane transporter activity"/>
    <property type="evidence" value="ECO:0007669"/>
    <property type="project" value="InterPro"/>
</dbReference>
<evidence type="ECO:0000259" key="8">
    <source>
        <dbReference type="Pfam" id="PF25967"/>
    </source>
</evidence>
<name>A0A8J7K125_9NEIS</name>
<dbReference type="Gene3D" id="1.10.287.470">
    <property type="entry name" value="Helix hairpin bin"/>
    <property type="match status" value="1"/>
</dbReference>
<protein>
    <submittedName>
        <fullName evidence="9">Efflux RND transporter periplasmic adaptor subunit</fullName>
    </submittedName>
</protein>
<evidence type="ECO:0000259" key="6">
    <source>
        <dbReference type="Pfam" id="PF25917"/>
    </source>
</evidence>
<dbReference type="InterPro" id="IPR058626">
    <property type="entry name" value="MdtA-like_b-barrel"/>
</dbReference>
<dbReference type="GO" id="GO:0046677">
    <property type="term" value="P:response to antibiotic"/>
    <property type="evidence" value="ECO:0007669"/>
    <property type="project" value="TreeGrafter"/>
</dbReference>
<dbReference type="PANTHER" id="PTHR30158">
    <property type="entry name" value="ACRA/E-RELATED COMPONENT OF DRUG EFFLUX TRANSPORTER"/>
    <property type="match status" value="1"/>
</dbReference>
<evidence type="ECO:0000313" key="9">
    <source>
        <dbReference type="EMBL" id="MBE9608017.1"/>
    </source>
</evidence>
<dbReference type="Pfam" id="PF25876">
    <property type="entry name" value="HH_MFP_RND"/>
    <property type="match status" value="1"/>
</dbReference>
<evidence type="ECO:0000256" key="2">
    <source>
        <dbReference type="ARBA" id="ARBA00009477"/>
    </source>
</evidence>